<protein>
    <submittedName>
        <fullName evidence="4">Sulfotransferase domain-containing protein</fullName>
    </submittedName>
</protein>
<dbReference type="GO" id="GO:0008146">
    <property type="term" value="F:sulfotransferase activity"/>
    <property type="evidence" value="ECO:0007669"/>
    <property type="project" value="InterPro"/>
</dbReference>
<sequence>MAGKSLLPPPAGACIVTSYVKSGRTWLRFMLAAYLADIHGLGPVDLHSLFTIVPNNDDDPQRGRAAFGYGDRPSIPRVLCEHLPWKPFDGSVNPTVVMVRSPLDTIVSRYFMESRQNGRREQAVGDYLRSPRGAAAWIEYHNQLIRKRSGPGVTWISYEQLTHDPAGTFGRVLEAFSIPCDQDAAGRAIAAAAFDRMAELEAETGFPGNAVDPADLDARRMREGRIGAGAGHLAEEDRLFVARTIHETLDPAARGRLESLGCIL</sequence>
<dbReference type="EMBL" id="RJKX01000018">
    <property type="protein sequence ID" value="ROP81146.1"/>
    <property type="molecule type" value="Genomic_DNA"/>
</dbReference>
<dbReference type="InterPro" id="IPR027417">
    <property type="entry name" value="P-loop_NTPase"/>
</dbReference>
<dbReference type="Proteomes" id="UP000278222">
    <property type="component" value="Unassembled WGS sequence"/>
</dbReference>
<reference evidence="4 5" key="1">
    <citation type="submission" date="2018-11" db="EMBL/GenBank/DDBJ databases">
        <title>Genomic Encyclopedia of Type Strains, Phase IV (KMG-IV): sequencing the most valuable type-strain genomes for metagenomic binning, comparative biology and taxonomic classification.</title>
        <authorList>
            <person name="Goeker M."/>
        </authorList>
    </citation>
    <scope>NUCLEOTIDE SEQUENCE [LARGE SCALE GENOMIC DNA]</scope>
    <source>
        <strain evidence="4 5">DSM 5900</strain>
    </source>
</reference>
<dbReference type="PANTHER" id="PTHR11783">
    <property type="entry name" value="SULFOTRANSFERASE SULT"/>
    <property type="match status" value="1"/>
</dbReference>
<dbReference type="Gene3D" id="3.40.50.300">
    <property type="entry name" value="P-loop containing nucleotide triphosphate hydrolases"/>
    <property type="match status" value="1"/>
</dbReference>
<comment type="caution">
    <text evidence="4">The sequence shown here is derived from an EMBL/GenBank/DDBJ whole genome shotgun (WGS) entry which is preliminary data.</text>
</comment>
<comment type="similarity">
    <text evidence="1">Belongs to the sulfotransferase 1 family.</text>
</comment>
<evidence type="ECO:0000259" key="3">
    <source>
        <dbReference type="Pfam" id="PF00685"/>
    </source>
</evidence>
<dbReference type="RefSeq" id="WP_123694789.1">
    <property type="nucleotide sequence ID" value="NZ_AP019700.1"/>
</dbReference>
<dbReference type="AlphaFoldDB" id="A0A3N1KSQ4"/>
<dbReference type="Pfam" id="PF00685">
    <property type="entry name" value="Sulfotransfer_1"/>
    <property type="match status" value="1"/>
</dbReference>
<accession>A0A3N1KSQ4</accession>
<evidence type="ECO:0000256" key="1">
    <source>
        <dbReference type="ARBA" id="ARBA00005771"/>
    </source>
</evidence>
<evidence type="ECO:0000313" key="4">
    <source>
        <dbReference type="EMBL" id="ROP81146.1"/>
    </source>
</evidence>
<keyword evidence="5" id="KW-1185">Reference proteome</keyword>
<evidence type="ECO:0000313" key="5">
    <source>
        <dbReference type="Proteomes" id="UP000278222"/>
    </source>
</evidence>
<name>A0A3N1KSQ4_9PROT</name>
<keyword evidence="2 4" id="KW-0808">Transferase</keyword>
<dbReference type="InterPro" id="IPR000863">
    <property type="entry name" value="Sulfotransferase_dom"/>
</dbReference>
<gene>
    <name evidence="4" type="ORF">EDC65_5001</name>
</gene>
<organism evidence="4 5">
    <name type="scientific">Stella humosa</name>
    <dbReference type="NCBI Taxonomy" id="94"/>
    <lineage>
        <taxon>Bacteria</taxon>
        <taxon>Pseudomonadati</taxon>
        <taxon>Pseudomonadota</taxon>
        <taxon>Alphaproteobacteria</taxon>
        <taxon>Rhodospirillales</taxon>
        <taxon>Stellaceae</taxon>
        <taxon>Stella</taxon>
    </lineage>
</organism>
<dbReference type="OrthoDB" id="9804504at2"/>
<proteinExistence type="inferred from homology"/>
<feature type="domain" description="Sulfotransferase" evidence="3">
    <location>
        <begin position="15"/>
        <end position="204"/>
    </location>
</feature>
<evidence type="ECO:0000256" key="2">
    <source>
        <dbReference type="ARBA" id="ARBA00022679"/>
    </source>
</evidence>
<dbReference type="SUPFAM" id="SSF52540">
    <property type="entry name" value="P-loop containing nucleoside triphosphate hydrolases"/>
    <property type="match status" value="1"/>
</dbReference>